<proteinExistence type="predicted"/>
<organism evidence="1">
    <name type="scientific">Anguilla anguilla</name>
    <name type="common">European freshwater eel</name>
    <name type="synonym">Muraena anguilla</name>
    <dbReference type="NCBI Taxonomy" id="7936"/>
    <lineage>
        <taxon>Eukaryota</taxon>
        <taxon>Metazoa</taxon>
        <taxon>Chordata</taxon>
        <taxon>Craniata</taxon>
        <taxon>Vertebrata</taxon>
        <taxon>Euteleostomi</taxon>
        <taxon>Actinopterygii</taxon>
        <taxon>Neopterygii</taxon>
        <taxon>Teleostei</taxon>
        <taxon>Anguilliformes</taxon>
        <taxon>Anguillidae</taxon>
        <taxon>Anguilla</taxon>
    </lineage>
</organism>
<protein>
    <submittedName>
        <fullName evidence="1">Uncharacterized protein</fullName>
    </submittedName>
</protein>
<name>A0A0E9PMC9_ANGAN</name>
<accession>A0A0E9PMC9</accession>
<dbReference type="EMBL" id="GBXM01102811">
    <property type="protein sequence ID" value="JAH05766.1"/>
    <property type="molecule type" value="Transcribed_RNA"/>
</dbReference>
<reference evidence="1" key="2">
    <citation type="journal article" date="2015" name="Fish Shellfish Immunol.">
        <title>Early steps in the European eel (Anguilla anguilla)-Vibrio vulnificus interaction in the gills: Role of the RtxA13 toxin.</title>
        <authorList>
            <person name="Callol A."/>
            <person name="Pajuelo D."/>
            <person name="Ebbesson L."/>
            <person name="Teles M."/>
            <person name="MacKenzie S."/>
            <person name="Amaro C."/>
        </authorList>
    </citation>
    <scope>NUCLEOTIDE SEQUENCE</scope>
</reference>
<sequence length="44" mass="4744">MWRGQAGGGVTSQCLSRALVSRSFRREIMGRGSSFRPAAIMALS</sequence>
<evidence type="ECO:0000313" key="1">
    <source>
        <dbReference type="EMBL" id="JAH05766.1"/>
    </source>
</evidence>
<reference evidence="1" key="1">
    <citation type="submission" date="2014-11" db="EMBL/GenBank/DDBJ databases">
        <authorList>
            <person name="Amaro Gonzalez C."/>
        </authorList>
    </citation>
    <scope>NUCLEOTIDE SEQUENCE</scope>
</reference>
<dbReference type="AlphaFoldDB" id="A0A0E9PMC9"/>